<dbReference type="EC" id="2.3.2.27" evidence="2"/>
<name>A0A067KV75_JATCU</name>
<dbReference type="AlphaFoldDB" id="A0A067KV75"/>
<dbReference type="OrthoDB" id="21204at2759"/>
<dbReference type="InterPro" id="IPR013083">
    <property type="entry name" value="Znf_RING/FYVE/PHD"/>
</dbReference>
<sequence length="304" mass="34865">MSLTHRPRVTVNGIRRMRTFHYFWCQSCQRTIRLTSINPHENFCPHCFSVVNHELDILRPRLIPDLIELEPSPASRLLDSLALTLNSSMRRRYIEYHRRFRWESEGANSPWITLEFLEPPRPPRLPQPALPTPPPPPPPTAPPPATYGGSWRPGPPPAAASAIEALAMVKITQEHLIKDSTCPVCKDEFELGGEVRELPCKHLYHSDCIVPWLSMHNTCPVCRYEVHDGFEDHIQQENGQSFGFEEVANSMNWLRNQFVSLWPVRAFSVWRQRYLDFLDNRVANSGGADCDFKSSSSCNLVNLI</sequence>
<protein>
    <recommendedName>
        <fullName evidence="2">RING-type E3 ubiquitin transferase</fullName>
        <ecNumber evidence="2">2.3.2.27</ecNumber>
    </recommendedName>
</protein>
<reference evidence="11 12" key="1">
    <citation type="journal article" date="2014" name="PLoS ONE">
        <title>Global Analysis of Gene Expression Profiles in Physic Nut (Jatropha curcas L.) Seedlings Exposed to Salt Stress.</title>
        <authorList>
            <person name="Zhang L."/>
            <person name="Zhang C."/>
            <person name="Wu P."/>
            <person name="Chen Y."/>
            <person name="Li M."/>
            <person name="Jiang H."/>
            <person name="Wu G."/>
        </authorList>
    </citation>
    <scope>NUCLEOTIDE SEQUENCE [LARGE SCALE GENOMIC DNA]</scope>
    <source>
        <strain evidence="12">cv. GZQX0401</strain>
        <tissue evidence="11">Young leaves</tissue>
    </source>
</reference>
<feature type="region of interest" description="Disordered" evidence="9">
    <location>
        <begin position="122"/>
        <end position="155"/>
    </location>
</feature>
<keyword evidence="6" id="KW-0833">Ubl conjugation pathway</keyword>
<keyword evidence="4" id="KW-0479">Metal-binding</keyword>
<evidence type="ECO:0000256" key="4">
    <source>
        <dbReference type="ARBA" id="ARBA00022723"/>
    </source>
</evidence>
<keyword evidence="5 8" id="KW-0863">Zinc-finger</keyword>
<dbReference type="InterPro" id="IPR001841">
    <property type="entry name" value="Znf_RING"/>
</dbReference>
<evidence type="ECO:0000256" key="5">
    <source>
        <dbReference type="ARBA" id="ARBA00022771"/>
    </source>
</evidence>
<accession>A0A067KV75</accession>
<gene>
    <name evidence="11" type="ORF">JCGZ_05040</name>
</gene>
<keyword evidence="3" id="KW-0808">Transferase</keyword>
<evidence type="ECO:0000256" key="1">
    <source>
        <dbReference type="ARBA" id="ARBA00000900"/>
    </source>
</evidence>
<dbReference type="CDD" id="cd16667">
    <property type="entry name" value="RING-H2_RNF126-like"/>
    <property type="match status" value="1"/>
</dbReference>
<evidence type="ECO:0000313" key="12">
    <source>
        <dbReference type="Proteomes" id="UP000027138"/>
    </source>
</evidence>
<dbReference type="GO" id="GO:0008270">
    <property type="term" value="F:zinc ion binding"/>
    <property type="evidence" value="ECO:0007669"/>
    <property type="project" value="UniProtKB-KW"/>
</dbReference>
<keyword evidence="12" id="KW-1185">Reference proteome</keyword>
<evidence type="ECO:0000256" key="7">
    <source>
        <dbReference type="ARBA" id="ARBA00022833"/>
    </source>
</evidence>
<proteinExistence type="predicted"/>
<dbReference type="FunFam" id="3.30.40.10:FF:000022">
    <property type="entry name" value="E3 ubiquitin-protein ligase RING1-like"/>
    <property type="match status" value="1"/>
</dbReference>
<comment type="catalytic activity">
    <reaction evidence="1">
        <text>S-ubiquitinyl-[E2 ubiquitin-conjugating enzyme]-L-cysteine + [acceptor protein]-L-lysine = [E2 ubiquitin-conjugating enzyme]-L-cysteine + N(6)-ubiquitinyl-[acceptor protein]-L-lysine.</text>
        <dbReference type="EC" id="2.3.2.27"/>
    </reaction>
</comment>
<evidence type="ECO:0000256" key="3">
    <source>
        <dbReference type="ARBA" id="ARBA00022679"/>
    </source>
</evidence>
<evidence type="ECO:0000313" key="11">
    <source>
        <dbReference type="EMBL" id="KDP38883.1"/>
    </source>
</evidence>
<keyword evidence="7" id="KW-0862">Zinc</keyword>
<dbReference type="GO" id="GO:0061630">
    <property type="term" value="F:ubiquitin protein ligase activity"/>
    <property type="evidence" value="ECO:0007669"/>
    <property type="project" value="UniProtKB-EC"/>
</dbReference>
<evidence type="ECO:0000256" key="2">
    <source>
        <dbReference type="ARBA" id="ARBA00012483"/>
    </source>
</evidence>
<dbReference type="Proteomes" id="UP000027138">
    <property type="component" value="Unassembled WGS sequence"/>
</dbReference>
<evidence type="ECO:0000259" key="10">
    <source>
        <dbReference type="PROSITE" id="PS50089"/>
    </source>
</evidence>
<dbReference type="Gene3D" id="3.30.40.10">
    <property type="entry name" value="Zinc/RING finger domain, C3HC4 (zinc finger)"/>
    <property type="match status" value="1"/>
</dbReference>
<dbReference type="SMART" id="SM00184">
    <property type="entry name" value="RING"/>
    <property type="match status" value="1"/>
</dbReference>
<organism evidence="11 12">
    <name type="scientific">Jatropha curcas</name>
    <name type="common">Barbados nut</name>
    <dbReference type="NCBI Taxonomy" id="180498"/>
    <lineage>
        <taxon>Eukaryota</taxon>
        <taxon>Viridiplantae</taxon>
        <taxon>Streptophyta</taxon>
        <taxon>Embryophyta</taxon>
        <taxon>Tracheophyta</taxon>
        <taxon>Spermatophyta</taxon>
        <taxon>Magnoliopsida</taxon>
        <taxon>eudicotyledons</taxon>
        <taxon>Gunneridae</taxon>
        <taxon>Pentapetalae</taxon>
        <taxon>rosids</taxon>
        <taxon>fabids</taxon>
        <taxon>Malpighiales</taxon>
        <taxon>Euphorbiaceae</taxon>
        <taxon>Crotonoideae</taxon>
        <taxon>Jatropheae</taxon>
        <taxon>Jatropha</taxon>
    </lineage>
</organism>
<dbReference type="GO" id="GO:0005737">
    <property type="term" value="C:cytoplasm"/>
    <property type="evidence" value="ECO:0007669"/>
    <property type="project" value="TreeGrafter"/>
</dbReference>
<evidence type="ECO:0000256" key="9">
    <source>
        <dbReference type="SAM" id="MobiDB-lite"/>
    </source>
</evidence>
<dbReference type="GO" id="GO:0016567">
    <property type="term" value="P:protein ubiquitination"/>
    <property type="evidence" value="ECO:0007669"/>
    <property type="project" value="TreeGrafter"/>
</dbReference>
<dbReference type="Pfam" id="PF13639">
    <property type="entry name" value="zf-RING_2"/>
    <property type="match status" value="1"/>
</dbReference>
<dbReference type="PANTHER" id="PTHR15710:SF116">
    <property type="entry name" value="RING_U-BOX SUPERFAMILY PROTEIN"/>
    <property type="match status" value="1"/>
</dbReference>
<dbReference type="SUPFAM" id="SSF57850">
    <property type="entry name" value="RING/U-box"/>
    <property type="match status" value="1"/>
</dbReference>
<dbReference type="EMBL" id="KK914355">
    <property type="protein sequence ID" value="KDP38883.1"/>
    <property type="molecule type" value="Genomic_DNA"/>
</dbReference>
<dbReference type="PANTHER" id="PTHR15710">
    <property type="entry name" value="E3 UBIQUITIN-PROTEIN LIGASE PRAJA"/>
    <property type="match status" value="1"/>
</dbReference>
<feature type="compositionally biased region" description="Pro residues" evidence="9">
    <location>
        <begin position="122"/>
        <end position="145"/>
    </location>
</feature>
<feature type="domain" description="RING-type" evidence="10">
    <location>
        <begin position="182"/>
        <end position="223"/>
    </location>
</feature>
<evidence type="ECO:0000256" key="8">
    <source>
        <dbReference type="PROSITE-ProRule" id="PRU00175"/>
    </source>
</evidence>
<evidence type="ECO:0000256" key="6">
    <source>
        <dbReference type="ARBA" id="ARBA00022786"/>
    </source>
</evidence>
<dbReference type="PROSITE" id="PS50089">
    <property type="entry name" value="ZF_RING_2"/>
    <property type="match status" value="1"/>
</dbReference>